<keyword evidence="1" id="KW-0732">Signal</keyword>
<dbReference type="GO" id="GO:0016787">
    <property type="term" value="F:hydrolase activity"/>
    <property type="evidence" value="ECO:0007669"/>
    <property type="project" value="InterPro"/>
</dbReference>
<accession>A0A2Z3H7X0</accession>
<keyword evidence="4" id="KW-1185">Reference proteome</keyword>
<evidence type="ECO:0000313" key="3">
    <source>
        <dbReference type="EMBL" id="AWM40502.1"/>
    </source>
</evidence>
<dbReference type="RefSeq" id="WP_033200232.1">
    <property type="nucleotide sequence ID" value="NZ_CP025958.1"/>
</dbReference>
<sequence>MLRSLLAGLLATGLVVTAGSPDSTAQDKKDPPKKKTRIAINEPKEAVKDPDFAVQGEYEGTIPNGGGVGVQVIAKGDGAFAVKMFVGGLPGAGWDGKSVLAGTAETKNGKTVATLKTGDKTVTAVIGEGTFAVDGSGSSGVLKKVERKSKTLGEKAPAGAVVLFGGEGDEKNWNGGKLVTLSDGKFLDVGVTSKQKFGAFKAHVEFRLPWMPNSTGQGRGNSGVYFQNRYECQVLDSFGLAGENNECGGIYTQHKPLVNMCLPPLVWQTYDIEFTPAVFGDGKKTKNGRATVYHNGVKIHDDIEFPKECPGGQKETAEPGPFQFQNHGDPVVFRNVWVVEVK</sequence>
<dbReference type="Gene3D" id="2.60.120.560">
    <property type="entry name" value="Exo-inulinase, domain 1"/>
    <property type="match status" value="1"/>
</dbReference>
<dbReference type="InterPro" id="IPR010496">
    <property type="entry name" value="AL/BT2_dom"/>
</dbReference>
<evidence type="ECO:0000256" key="1">
    <source>
        <dbReference type="SAM" id="SignalP"/>
    </source>
</evidence>
<feature type="domain" description="3-keto-alpha-glucoside-1,2-lyase/3-keto-2-hydroxy-glucal hydratase" evidence="2">
    <location>
        <begin position="161"/>
        <end position="338"/>
    </location>
</feature>
<dbReference type="EMBL" id="CP025958">
    <property type="protein sequence ID" value="AWM40502.1"/>
    <property type="molecule type" value="Genomic_DNA"/>
</dbReference>
<dbReference type="KEGG" id="gog:C1280_28295"/>
<dbReference type="Proteomes" id="UP000245802">
    <property type="component" value="Chromosome"/>
</dbReference>
<name>A0A2Z3H7X0_9BACT</name>
<gene>
    <name evidence="3" type="ORF">C1280_28295</name>
</gene>
<feature type="signal peptide" evidence="1">
    <location>
        <begin position="1"/>
        <end position="25"/>
    </location>
</feature>
<reference evidence="3 4" key="1">
    <citation type="submission" date="2018-01" db="EMBL/GenBank/DDBJ databases">
        <title>G. obscuriglobus.</title>
        <authorList>
            <person name="Franke J."/>
            <person name="Blomberg W."/>
            <person name="Selmecki A."/>
        </authorList>
    </citation>
    <scope>NUCLEOTIDE SEQUENCE [LARGE SCALE GENOMIC DNA]</scope>
    <source>
        <strain evidence="3 4">DSM 5831</strain>
    </source>
</reference>
<evidence type="ECO:0000259" key="2">
    <source>
        <dbReference type="Pfam" id="PF06439"/>
    </source>
</evidence>
<dbReference type="OrthoDB" id="176168at2"/>
<proteinExistence type="predicted"/>
<dbReference type="AlphaFoldDB" id="A0A2Z3H7X0"/>
<feature type="chain" id="PRO_5016271367" evidence="1">
    <location>
        <begin position="26"/>
        <end position="342"/>
    </location>
</feature>
<organism evidence="3 4">
    <name type="scientific">Gemmata obscuriglobus</name>
    <dbReference type="NCBI Taxonomy" id="114"/>
    <lineage>
        <taxon>Bacteria</taxon>
        <taxon>Pseudomonadati</taxon>
        <taxon>Planctomycetota</taxon>
        <taxon>Planctomycetia</taxon>
        <taxon>Gemmatales</taxon>
        <taxon>Gemmataceae</taxon>
        <taxon>Gemmata</taxon>
    </lineage>
</organism>
<protein>
    <submittedName>
        <fullName evidence="3">DUF1080 domain-containing protein</fullName>
    </submittedName>
</protein>
<evidence type="ECO:0000313" key="4">
    <source>
        <dbReference type="Proteomes" id="UP000245802"/>
    </source>
</evidence>
<dbReference type="Pfam" id="PF06439">
    <property type="entry name" value="3keto-disac_hyd"/>
    <property type="match status" value="1"/>
</dbReference>